<organism evidence="1">
    <name type="scientific">marine sediment metagenome</name>
    <dbReference type="NCBI Taxonomy" id="412755"/>
    <lineage>
        <taxon>unclassified sequences</taxon>
        <taxon>metagenomes</taxon>
        <taxon>ecological metagenomes</taxon>
    </lineage>
</organism>
<gene>
    <name evidence="1" type="ORF">LCGC14_2606290</name>
</gene>
<dbReference type="EMBL" id="LAZR01044129">
    <property type="protein sequence ID" value="KKL05413.1"/>
    <property type="molecule type" value="Genomic_DNA"/>
</dbReference>
<accession>A0A0F9CZZ6</accession>
<comment type="caution">
    <text evidence="1">The sequence shown here is derived from an EMBL/GenBank/DDBJ whole genome shotgun (WGS) entry which is preliminary data.</text>
</comment>
<reference evidence="1" key="1">
    <citation type="journal article" date="2015" name="Nature">
        <title>Complex archaea that bridge the gap between prokaryotes and eukaryotes.</title>
        <authorList>
            <person name="Spang A."/>
            <person name="Saw J.H."/>
            <person name="Jorgensen S.L."/>
            <person name="Zaremba-Niedzwiedzka K."/>
            <person name="Martijn J."/>
            <person name="Lind A.E."/>
            <person name="van Eijk R."/>
            <person name="Schleper C."/>
            <person name="Guy L."/>
            <person name="Ettema T.J."/>
        </authorList>
    </citation>
    <scope>NUCLEOTIDE SEQUENCE</scope>
</reference>
<evidence type="ECO:0008006" key="2">
    <source>
        <dbReference type="Google" id="ProtNLM"/>
    </source>
</evidence>
<feature type="non-terminal residue" evidence="1">
    <location>
        <position position="1"/>
    </location>
</feature>
<dbReference type="Gene3D" id="3.40.190.10">
    <property type="entry name" value="Periplasmic binding protein-like II"/>
    <property type="match status" value="1"/>
</dbReference>
<protein>
    <recommendedName>
        <fullName evidence="2">Extracellular solute-binding protein</fullName>
    </recommendedName>
</protein>
<evidence type="ECO:0000313" key="1">
    <source>
        <dbReference type="EMBL" id="KKL05413.1"/>
    </source>
</evidence>
<dbReference type="AlphaFoldDB" id="A0A0F9CZZ6"/>
<proteinExistence type="predicted"/>
<name>A0A0F9CZZ6_9ZZZZ</name>
<dbReference type="SUPFAM" id="SSF53850">
    <property type="entry name" value="Periplasmic binding protein-like II"/>
    <property type="match status" value="1"/>
</dbReference>
<sequence>DFLPGKLDTLRTPDGALRALPLTGGAFGMAVNLRMLEEIGYGEFDFEDWTLADFLYMAEAVKQTYDGEKWVTGLFFGHRSGDYLWMQWLSTFGAEMYHAGDYSRTVIDSEAGRNVFTFWKYLHTNGYIRKDAAILLDDDYLGDMGTGNYLMTAYVPGWLERDQKAADAQGVKDAFYPYQFVEFPRAPGVTRVPAAGSMSGITAFQNDDPLVEEMSAYFAWLFTTAAFQKKSIVEHGEYPTRKSITYTYDSPYWSQISKIVADNGSLDLGITQRWFADVRVLAYPLAQDVLTDKKTPAQAVAEYARQVNEILVK</sequence>